<dbReference type="AlphaFoldDB" id="B3EL16"/>
<dbReference type="GO" id="GO:0015996">
    <property type="term" value="P:chlorophyll catabolic process"/>
    <property type="evidence" value="ECO:0007669"/>
    <property type="project" value="TreeGrafter"/>
</dbReference>
<evidence type="ECO:0000313" key="1">
    <source>
        <dbReference type="EMBL" id="ACE03243.1"/>
    </source>
</evidence>
<proteinExistence type="predicted"/>
<dbReference type="Pfam" id="PF00106">
    <property type="entry name" value="adh_short"/>
    <property type="match status" value="1"/>
</dbReference>
<dbReference type="eggNOG" id="COG0300">
    <property type="taxonomic scope" value="Bacteria"/>
</dbReference>
<sequence>MQNIVITGSSRGIGFGLAKAFLAKGCRVIISSHNKGRLDAAAAELKNGRSDIPLFAFICDVSRPLDVEALWDSAVGELGKVDIWINNAGVVHSMRSFWQLGYEEIRKTLEVNLMGTIHGSHVAMCKMIAQGSGHIYNMEGQGADGSVIAGMGIFGTSKAGVHYFSKFLIEEAKKTPVKVSTIIPGIIRTDLQVETAGKTTEGRIFLDLLGEDVRSATGDLADRILGNSAHGNCINRMSPPDMIGKVVSAPLRFFFGQQ</sequence>
<gene>
    <name evidence="1" type="ordered locus">Cphamn1_0274</name>
</gene>
<dbReference type="STRING" id="331678.Cphamn1_0274"/>
<organism evidence="1">
    <name type="scientific">Chlorobium phaeobacteroides (strain BS1)</name>
    <dbReference type="NCBI Taxonomy" id="331678"/>
    <lineage>
        <taxon>Bacteria</taxon>
        <taxon>Pseudomonadati</taxon>
        <taxon>Chlorobiota</taxon>
        <taxon>Chlorobiia</taxon>
        <taxon>Chlorobiales</taxon>
        <taxon>Chlorobiaceae</taxon>
        <taxon>Chlorobium/Pelodictyon group</taxon>
        <taxon>Chlorobium</taxon>
    </lineage>
</organism>
<dbReference type="CDD" id="cd05233">
    <property type="entry name" value="SDR_c"/>
    <property type="match status" value="1"/>
</dbReference>
<protein>
    <submittedName>
        <fullName evidence="1">Short-chain dehydrogenase/reductase SDR</fullName>
    </submittedName>
</protein>
<dbReference type="Gene3D" id="3.40.50.720">
    <property type="entry name" value="NAD(P)-binding Rossmann-like Domain"/>
    <property type="match status" value="1"/>
</dbReference>
<dbReference type="GO" id="GO:0034256">
    <property type="term" value="F:chlorophyll(ide) b reductase activity"/>
    <property type="evidence" value="ECO:0007669"/>
    <property type="project" value="TreeGrafter"/>
</dbReference>
<dbReference type="KEGG" id="cpb:Cphamn1_0274"/>
<name>B3EL16_CHLPB</name>
<reference evidence="1" key="1">
    <citation type="submission" date="2008-06" db="EMBL/GenBank/DDBJ databases">
        <title>Complete sequence of Chlorobium phaeobacteroides BS1.</title>
        <authorList>
            <consortium name="US DOE Joint Genome Institute"/>
            <person name="Lucas S."/>
            <person name="Copeland A."/>
            <person name="Lapidus A."/>
            <person name="Glavina del Rio T."/>
            <person name="Dalin E."/>
            <person name="Tice H."/>
            <person name="Bruce D."/>
            <person name="Goodwin L."/>
            <person name="Pitluck S."/>
            <person name="Schmutz J."/>
            <person name="Larimer F."/>
            <person name="Land M."/>
            <person name="Hauser L."/>
            <person name="Kyrpides N."/>
            <person name="Ovchinnikova G."/>
            <person name="Li T."/>
            <person name="Liu Z."/>
            <person name="Zhao F."/>
            <person name="Overmann J."/>
            <person name="Bryant D.A."/>
            <person name="Richardson P."/>
        </authorList>
    </citation>
    <scope>NUCLEOTIDE SEQUENCE [LARGE SCALE GENOMIC DNA]</scope>
    <source>
        <strain evidence="1">BS1</strain>
    </source>
</reference>
<dbReference type="PANTHER" id="PTHR24314">
    <property type="entry name" value="NON-SPECIFIC LIPID TRANSFER PROTEIN-RELATED"/>
    <property type="match status" value="1"/>
</dbReference>
<dbReference type="HOGENOM" id="CLU_010194_2_4_10"/>
<dbReference type="PRINTS" id="PR00081">
    <property type="entry name" value="GDHRDH"/>
</dbReference>
<dbReference type="InterPro" id="IPR036291">
    <property type="entry name" value="NAD(P)-bd_dom_sf"/>
</dbReference>
<dbReference type="InterPro" id="IPR052625">
    <property type="entry name" value="Chl_b_Red"/>
</dbReference>
<dbReference type="GO" id="GO:0010304">
    <property type="term" value="P:PSII associated light-harvesting complex II catabolic process"/>
    <property type="evidence" value="ECO:0007669"/>
    <property type="project" value="TreeGrafter"/>
</dbReference>
<accession>B3EL16</accession>
<dbReference type="InterPro" id="IPR002347">
    <property type="entry name" value="SDR_fam"/>
</dbReference>
<dbReference type="OrthoDB" id="822355at2"/>
<dbReference type="PANTHER" id="PTHR24314:SF21">
    <property type="entry name" value="CHLOROPHYLL(IDE) B REDUCTASE NYC1, CHLOROPLASTIC-RELATED"/>
    <property type="match status" value="1"/>
</dbReference>
<dbReference type="SUPFAM" id="SSF51735">
    <property type="entry name" value="NAD(P)-binding Rossmann-fold domains"/>
    <property type="match status" value="1"/>
</dbReference>
<dbReference type="EMBL" id="CP001101">
    <property type="protein sequence ID" value="ACE03243.1"/>
    <property type="molecule type" value="Genomic_DNA"/>
</dbReference>